<gene>
    <name evidence="2" type="ORF">GCM10010347_61000</name>
</gene>
<feature type="domain" description="HTH marR-type" evidence="1">
    <location>
        <begin position="57"/>
        <end position="189"/>
    </location>
</feature>
<dbReference type="InterPro" id="IPR000835">
    <property type="entry name" value="HTH_MarR-typ"/>
</dbReference>
<accession>A0ABQ3F1F5</accession>
<comment type="caution">
    <text evidence="2">The sequence shown here is derived from an EMBL/GenBank/DDBJ whole genome shotgun (WGS) entry which is preliminary data.</text>
</comment>
<dbReference type="PRINTS" id="PR00598">
    <property type="entry name" value="HTHMARR"/>
</dbReference>
<dbReference type="Proteomes" id="UP000642673">
    <property type="component" value="Unassembled WGS sequence"/>
</dbReference>
<dbReference type="Gene3D" id="1.10.10.10">
    <property type="entry name" value="Winged helix-like DNA-binding domain superfamily/Winged helix DNA-binding domain"/>
    <property type="match status" value="1"/>
</dbReference>
<sequence length="203" mass="22442">MGRTDYGDGGEYQRHSWTADRPVLPSTSGSAAHFCCLDNSCHGIHGGGVTASTSGLRDHLGYWLRRLSDEVHGRFEKQLAEHGVTVSQWTVLITVYRGDATTTREVARYVDIDVGAVSRLVDRLIAKGLMSRESDPGSRRILRLALTDAGRDLTPRLAEIADRNDAHFFAHLDPAQRRQLEDWIRRLIGDTCPEPPAPGEAPT</sequence>
<keyword evidence="3" id="KW-1185">Reference proteome</keyword>
<dbReference type="InterPro" id="IPR036390">
    <property type="entry name" value="WH_DNA-bd_sf"/>
</dbReference>
<proteinExistence type="predicted"/>
<dbReference type="SMART" id="SM00347">
    <property type="entry name" value="HTH_MARR"/>
    <property type="match status" value="1"/>
</dbReference>
<dbReference type="PANTHER" id="PTHR33164">
    <property type="entry name" value="TRANSCRIPTIONAL REGULATOR, MARR FAMILY"/>
    <property type="match status" value="1"/>
</dbReference>
<dbReference type="PANTHER" id="PTHR33164:SF43">
    <property type="entry name" value="HTH-TYPE TRANSCRIPTIONAL REPRESSOR YETL"/>
    <property type="match status" value="1"/>
</dbReference>
<dbReference type="EMBL" id="BMVP01000020">
    <property type="protein sequence ID" value="GHB81909.1"/>
    <property type="molecule type" value="Genomic_DNA"/>
</dbReference>
<name>A0ABQ3F1F5_9ACTN</name>
<dbReference type="PROSITE" id="PS50995">
    <property type="entry name" value="HTH_MARR_2"/>
    <property type="match status" value="1"/>
</dbReference>
<evidence type="ECO:0000313" key="2">
    <source>
        <dbReference type="EMBL" id="GHB81909.1"/>
    </source>
</evidence>
<dbReference type="Pfam" id="PF12802">
    <property type="entry name" value="MarR_2"/>
    <property type="match status" value="1"/>
</dbReference>
<protein>
    <recommendedName>
        <fullName evidence="1">HTH marR-type domain-containing protein</fullName>
    </recommendedName>
</protein>
<dbReference type="SUPFAM" id="SSF46785">
    <property type="entry name" value="Winged helix' DNA-binding domain"/>
    <property type="match status" value="1"/>
</dbReference>
<evidence type="ECO:0000313" key="3">
    <source>
        <dbReference type="Proteomes" id="UP000642673"/>
    </source>
</evidence>
<dbReference type="InterPro" id="IPR039422">
    <property type="entry name" value="MarR/SlyA-like"/>
</dbReference>
<reference evidence="3" key="1">
    <citation type="journal article" date="2019" name="Int. J. Syst. Evol. Microbiol.">
        <title>The Global Catalogue of Microorganisms (GCM) 10K type strain sequencing project: providing services to taxonomists for standard genome sequencing and annotation.</title>
        <authorList>
            <consortium name="The Broad Institute Genomics Platform"/>
            <consortium name="The Broad Institute Genome Sequencing Center for Infectious Disease"/>
            <person name="Wu L."/>
            <person name="Ma J."/>
        </authorList>
    </citation>
    <scope>NUCLEOTIDE SEQUENCE [LARGE SCALE GENOMIC DNA]</scope>
    <source>
        <strain evidence="3">JCM 4738</strain>
    </source>
</reference>
<organism evidence="2 3">
    <name type="scientific">Streptomyces cirratus</name>
    <dbReference type="NCBI Taxonomy" id="68187"/>
    <lineage>
        <taxon>Bacteria</taxon>
        <taxon>Bacillati</taxon>
        <taxon>Actinomycetota</taxon>
        <taxon>Actinomycetes</taxon>
        <taxon>Kitasatosporales</taxon>
        <taxon>Streptomycetaceae</taxon>
        <taxon>Streptomyces</taxon>
    </lineage>
</organism>
<evidence type="ECO:0000259" key="1">
    <source>
        <dbReference type="PROSITE" id="PS50995"/>
    </source>
</evidence>
<dbReference type="InterPro" id="IPR036388">
    <property type="entry name" value="WH-like_DNA-bd_sf"/>
</dbReference>